<evidence type="ECO:0000259" key="3">
    <source>
        <dbReference type="PROSITE" id="PS50158"/>
    </source>
</evidence>
<dbReference type="PROSITE" id="PS50158">
    <property type="entry name" value="ZF_CCHC"/>
    <property type="match status" value="1"/>
</dbReference>
<dbReference type="EMBL" id="QXGE01001753">
    <property type="protein sequence ID" value="KAE9288692.1"/>
    <property type="molecule type" value="Genomic_DNA"/>
</dbReference>
<accession>A0A6A3ISK8</accession>
<dbReference type="Proteomes" id="UP000437068">
    <property type="component" value="Unassembled WGS sequence"/>
</dbReference>
<evidence type="ECO:0000313" key="8">
    <source>
        <dbReference type="Proteomes" id="UP000460718"/>
    </source>
</evidence>
<dbReference type="Pfam" id="PF00098">
    <property type="entry name" value="zf-CCHC"/>
    <property type="match status" value="1"/>
</dbReference>
<dbReference type="InterPro" id="IPR001878">
    <property type="entry name" value="Znf_CCHC"/>
</dbReference>
<evidence type="ECO:0000313" key="4">
    <source>
        <dbReference type="EMBL" id="KAE8982443.1"/>
    </source>
</evidence>
<dbReference type="EMBL" id="QXFW01002067">
    <property type="protein sequence ID" value="KAE8982443.1"/>
    <property type="molecule type" value="Genomic_DNA"/>
</dbReference>
<evidence type="ECO:0000313" key="5">
    <source>
        <dbReference type="EMBL" id="KAE9197079.1"/>
    </source>
</evidence>
<keyword evidence="1" id="KW-0862">Zinc</keyword>
<evidence type="ECO:0000313" key="6">
    <source>
        <dbReference type="EMBL" id="KAE9288692.1"/>
    </source>
</evidence>
<dbReference type="AlphaFoldDB" id="A0A6A3ISK8"/>
<dbReference type="GO" id="GO:0008270">
    <property type="term" value="F:zinc ion binding"/>
    <property type="evidence" value="ECO:0007669"/>
    <property type="project" value="UniProtKB-KW"/>
</dbReference>
<dbReference type="SUPFAM" id="SSF57756">
    <property type="entry name" value="Retrovirus zinc finger-like domains"/>
    <property type="match status" value="1"/>
</dbReference>
<dbReference type="EMBL" id="QXGC01001731">
    <property type="protein sequence ID" value="KAE9197079.1"/>
    <property type="molecule type" value="Genomic_DNA"/>
</dbReference>
<sequence>MCYACNQSGHYARACPNTEAKARNDAYLQEREEKRRSTEGNEERAS</sequence>
<keyword evidence="1" id="KW-0863">Zinc-finger</keyword>
<comment type="caution">
    <text evidence="4">The sequence shown here is derived from an EMBL/GenBank/DDBJ whole genome shotgun (WGS) entry which is preliminary data.</text>
</comment>
<evidence type="ECO:0000313" key="7">
    <source>
        <dbReference type="Proteomes" id="UP000437068"/>
    </source>
</evidence>
<dbReference type="SMART" id="SM00343">
    <property type="entry name" value="ZnF_C2HC"/>
    <property type="match status" value="1"/>
</dbReference>
<protein>
    <recommendedName>
        <fullName evidence="3">CCHC-type domain-containing protein</fullName>
    </recommendedName>
</protein>
<reference evidence="8 9" key="1">
    <citation type="submission" date="2018-09" db="EMBL/GenBank/DDBJ databases">
        <title>Genomic investigation of the strawberry pathogen Phytophthora fragariae indicates pathogenicity is determined by transcriptional variation in three key races.</title>
        <authorList>
            <person name="Adams T.M."/>
            <person name="Armitage A.D."/>
            <person name="Sobczyk M.K."/>
            <person name="Bates H.J."/>
            <person name="Dunwell J.M."/>
            <person name="Nellist C.F."/>
            <person name="Harrison R.J."/>
        </authorList>
    </citation>
    <scope>NUCLEOTIDE SEQUENCE [LARGE SCALE GENOMIC DNA]</scope>
    <source>
        <strain evidence="6 7">A4</strain>
        <strain evidence="5 9">BC-23</strain>
        <strain evidence="4 8">SCRP245</strain>
    </source>
</reference>
<evidence type="ECO:0000256" key="2">
    <source>
        <dbReference type="SAM" id="MobiDB-lite"/>
    </source>
</evidence>
<feature type="domain" description="CCHC-type" evidence="3">
    <location>
        <begin position="2"/>
        <end position="17"/>
    </location>
</feature>
<dbReference type="InterPro" id="IPR036875">
    <property type="entry name" value="Znf_CCHC_sf"/>
</dbReference>
<gene>
    <name evidence="6" type="ORF">PF001_g20396</name>
    <name evidence="5" type="ORF">PF004_g19935</name>
    <name evidence="4" type="ORF">PF011_g21617</name>
</gene>
<evidence type="ECO:0000313" key="9">
    <source>
        <dbReference type="Proteomes" id="UP000476176"/>
    </source>
</evidence>
<evidence type="ECO:0000256" key="1">
    <source>
        <dbReference type="PROSITE-ProRule" id="PRU00047"/>
    </source>
</evidence>
<dbReference type="GO" id="GO:0003676">
    <property type="term" value="F:nucleic acid binding"/>
    <property type="evidence" value="ECO:0007669"/>
    <property type="project" value="InterPro"/>
</dbReference>
<dbReference type="Proteomes" id="UP000476176">
    <property type="component" value="Unassembled WGS sequence"/>
</dbReference>
<keyword evidence="1" id="KW-0479">Metal-binding</keyword>
<dbReference type="Gene3D" id="4.10.60.10">
    <property type="entry name" value="Zinc finger, CCHC-type"/>
    <property type="match status" value="1"/>
</dbReference>
<dbReference type="Proteomes" id="UP000460718">
    <property type="component" value="Unassembled WGS sequence"/>
</dbReference>
<organism evidence="4 8">
    <name type="scientific">Phytophthora fragariae</name>
    <dbReference type="NCBI Taxonomy" id="53985"/>
    <lineage>
        <taxon>Eukaryota</taxon>
        <taxon>Sar</taxon>
        <taxon>Stramenopiles</taxon>
        <taxon>Oomycota</taxon>
        <taxon>Peronosporomycetes</taxon>
        <taxon>Peronosporales</taxon>
        <taxon>Peronosporaceae</taxon>
        <taxon>Phytophthora</taxon>
    </lineage>
</organism>
<name>A0A6A3ISK8_9STRA</name>
<feature type="region of interest" description="Disordered" evidence="2">
    <location>
        <begin position="27"/>
        <end position="46"/>
    </location>
</feature>
<proteinExistence type="predicted"/>